<evidence type="ECO:0000313" key="2">
    <source>
        <dbReference type="Proteomes" id="UP000287527"/>
    </source>
</evidence>
<organism evidence="1 2">
    <name type="scientific">Flavobacterium cerinum</name>
    <dbReference type="NCBI Taxonomy" id="2502784"/>
    <lineage>
        <taxon>Bacteria</taxon>
        <taxon>Pseudomonadati</taxon>
        <taxon>Bacteroidota</taxon>
        <taxon>Flavobacteriia</taxon>
        <taxon>Flavobacteriales</taxon>
        <taxon>Flavobacteriaceae</taxon>
        <taxon>Flavobacterium</taxon>
    </lineage>
</organism>
<gene>
    <name evidence="1" type="ORF">EPI11_04520</name>
</gene>
<name>A0A3S3QEF5_9FLAO</name>
<dbReference type="Proteomes" id="UP000287527">
    <property type="component" value="Unassembled WGS sequence"/>
</dbReference>
<dbReference type="AlphaFoldDB" id="A0A3S3QEF5"/>
<accession>A0A3S3QEF5</accession>
<reference evidence="1 2" key="1">
    <citation type="submission" date="2019-01" db="EMBL/GenBank/DDBJ databases">
        <title>Flavobacterium sp. nov.,isolated from freshwater.</title>
        <authorList>
            <person name="Zhang R."/>
            <person name="Du Z.-J."/>
        </authorList>
    </citation>
    <scope>NUCLEOTIDE SEQUENCE [LARGE SCALE GENOMIC DNA]</scope>
    <source>
        <strain evidence="1 2">1E403</strain>
    </source>
</reference>
<dbReference type="EMBL" id="SBII01000002">
    <property type="protein sequence ID" value="RWX02488.1"/>
    <property type="molecule type" value="Genomic_DNA"/>
</dbReference>
<dbReference type="RefSeq" id="WP_128388760.1">
    <property type="nucleotide sequence ID" value="NZ_SBII01000002.1"/>
</dbReference>
<sequence>MKYLAFMISFYILSLAVTPGIKMLRAKFSLENCKKMCSESPLAENEDGCQKQNCTPFTCCFKTFIFSASYNLPAQFLSERSVKNNYSLKRIFISPPTFDIWHPPKFI</sequence>
<evidence type="ECO:0000313" key="1">
    <source>
        <dbReference type="EMBL" id="RWX02488.1"/>
    </source>
</evidence>
<protein>
    <submittedName>
        <fullName evidence="1">Uncharacterized protein</fullName>
    </submittedName>
</protein>
<comment type="caution">
    <text evidence="1">The sequence shown here is derived from an EMBL/GenBank/DDBJ whole genome shotgun (WGS) entry which is preliminary data.</text>
</comment>
<keyword evidence="2" id="KW-1185">Reference proteome</keyword>
<proteinExistence type="predicted"/>